<keyword evidence="2" id="KW-0813">Transport</keyword>
<dbReference type="EMBL" id="OX459957">
    <property type="protein sequence ID" value="CAI9163364.1"/>
    <property type="molecule type" value="Genomic_DNA"/>
</dbReference>
<evidence type="ECO:0000256" key="8">
    <source>
        <dbReference type="ARBA" id="ARBA00023128"/>
    </source>
</evidence>
<gene>
    <name evidence="13" type="ORF">MRATA1EN1_LOCUS12326</name>
</gene>
<proteinExistence type="inferred from homology"/>
<sequence>MLRQNIGQAKKYSSLIPLFIFIGPGGTRTALYVTCLALFNPVVSWDRKNNPDPWDQLGPNDPYKFYSVSVDYSKLKKEGPDF</sequence>
<reference evidence="13" key="1">
    <citation type="submission" date="2023-04" db="EMBL/GenBank/DDBJ databases">
        <authorList>
            <consortium name="ELIXIR-Norway"/>
        </authorList>
    </citation>
    <scope>NUCLEOTIDE SEQUENCE [LARGE SCALE GENOMIC DNA]</scope>
</reference>
<evidence type="ECO:0000256" key="7">
    <source>
        <dbReference type="ARBA" id="ARBA00022989"/>
    </source>
</evidence>
<keyword evidence="4 12" id="KW-0812">Transmembrane</keyword>
<evidence type="ECO:0000256" key="12">
    <source>
        <dbReference type="SAM" id="Phobius"/>
    </source>
</evidence>
<dbReference type="PANTHER" id="PTHR14256:SF4">
    <property type="entry name" value="CYTOCHROME C OXIDASE SUBUNIT NDUFA4"/>
    <property type="match status" value="1"/>
</dbReference>
<feature type="transmembrane region" description="Helical" evidence="12">
    <location>
        <begin position="12"/>
        <end position="39"/>
    </location>
</feature>
<comment type="subcellular location">
    <subcellularLocation>
        <location evidence="1">Mitochondrion inner membrane</location>
        <topology evidence="1">Single-pass membrane protein</topology>
    </subcellularLocation>
</comment>
<evidence type="ECO:0000256" key="2">
    <source>
        <dbReference type="ARBA" id="ARBA00022448"/>
    </source>
</evidence>
<keyword evidence="9 12" id="KW-0472">Membrane</keyword>
<evidence type="ECO:0000256" key="4">
    <source>
        <dbReference type="ARBA" id="ARBA00022692"/>
    </source>
</evidence>
<evidence type="ECO:0000256" key="11">
    <source>
        <dbReference type="ARBA" id="ARBA00041121"/>
    </source>
</evidence>
<organism evidence="13 14">
    <name type="scientific">Rangifer tarandus platyrhynchus</name>
    <name type="common">Svalbard reindeer</name>
    <dbReference type="NCBI Taxonomy" id="3082113"/>
    <lineage>
        <taxon>Eukaryota</taxon>
        <taxon>Metazoa</taxon>
        <taxon>Chordata</taxon>
        <taxon>Craniata</taxon>
        <taxon>Vertebrata</taxon>
        <taxon>Euteleostomi</taxon>
        <taxon>Mammalia</taxon>
        <taxon>Eutheria</taxon>
        <taxon>Laurasiatheria</taxon>
        <taxon>Artiodactyla</taxon>
        <taxon>Ruminantia</taxon>
        <taxon>Pecora</taxon>
        <taxon>Cervidae</taxon>
        <taxon>Odocoileinae</taxon>
        <taxon>Rangifer</taxon>
    </lineage>
</organism>
<dbReference type="InterPro" id="IPR010530">
    <property type="entry name" value="B12D"/>
</dbReference>
<name>A0ABN8YUH2_RANTA</name>
<protein>
    <recommendedName>
        <fullName evidence="11">Cytochrome c oxidase subunit NDUFA4</fullName>
    </recommendedName>
</protein>
<dbReference type="Pfam" id="PF06522">
    <property type="entry name" value="B12D"/>
    <property type="match status" value="1"/>
</dbReference>
<keyword evidence="6" id="KW-0249">Electron transport</keyword>
<keyword evidence="7 12" id="KW-1133">Transmembrane helix</keyword>
<evidence type="ECO:0000256" key="6">
    <source>
        <dbReference type="ARBA" id="ARBA00022982"/>
    </source>
</evidence>
<accession>A0ABN8YUH2</accession>
<keyword evidence="5" id="KW-0999">Mitochondrion inner membrane</keyword>
<evidence type="ECO:0000256" key="3">
    <source>
        <dbReference type="ARBA" id="ARBA00022660"/>
    </source>
</evidence>
<evidence type="ECO:0000256" key="5">
    <source>
        <dbReference type="ARBA" id="ARBA00022792"/>
    </source>
</evidence>
<evidence type="ECO:0000256" key="9">
    <source>
        <dbReference type="ARBA" id="ARBA00023136"/>
    </source>
</evidence>
<keyword evidence="3" id="KW-0679">Respiratory chain</keyword>
<evidence type="ECO:0000313" key="14">
    <source>
        <dbReference type="Proteomes" id="UP001176941"/>
    </source>
</evidence>
<dbReference type="PANTHER" id="PTHR14256">
    <property type="entry name" value="NADH-UBIQUINONE OXIDOREDUCTASE MLRQ SUBUNIT"/>
    <property type="match status" value="1"/>
</dbReference>
<evidence type="ECO:0000256" key="1">
    <source>
        <dbReference type="ARBA" id="ARBA00004434"/>
    </source>
</evidence>
<comment type="similarity">
    <text evidence="10">Belongs to the complex IV NDUFA4 subunit family.</text>
</comment>
<evidence type="ECO:0000313" key="13">
    <source>
        <dbReference type="EMBL" id="CAI9163364.1"/>
    </source>
</evidence>
<keyword evidence="14" id="KW-1185">Reference proteome</keyword>
<dbReference type="Proteomes" id="UP001176941">
    <property type="component" value="Chromosome 21"/>
</dbReference>
<keyword evidence="8" id="KW-0496">Mitochondrion</keyword>
<evidence type="ECO:0000256" key="10">
    <source>
        <dbReference type="ARBA" id="ARBA00038186"/>
    </source>
</evidence>